<dbReference type="InterPro" id="IPR001509">
    <property type="entry name" value="Epimerase_deHydtase"/>
</dbReference>
<protein>
    <submittedName>
        <fullName evidence="2">NAD-dependent epimerase/dehydratase family protein</fullName>
    </submittedName>
</protein>
<evidence type="ECO:0000313" key="3">
    <source>
        <dbReference type="Proteomes" id="UP000633619"/>
    </source>
</evidence>
<dbReference type="InterPro" id="IPR036291">
    <property type="entry name" value="NAD(P)-bd_dom_sf"/>
</dbReference>
<dbReference type="Proteomes" id="UP000633619">
    <property type="component" value="Unassembled WGS sequence"/>
</dbReference>
<dbReference type="GO" id="GO:0005737">
    <property type="term" value="C:cytoplasm"/>
    <property type="evidence" value="ECO:0007669"/>
    <property type="project" value="TreeGrafter"/>
</dbReference>
<proteinExistence type="predicted"/>
<comment type="caution">
    <text evidence="2">The sequence shown here is derived from an EMBL/GenBank/DDBJ whole genome shotgun (WGS) entry which is preliminary data.</text>
</comment>
<accession>A0A8I1DEA3</accession>
<dbReference type="GO" id="GO:0004029">
    <property type="term" value="F:aldehyde dehydrogenase (NAD+) activity"/>
    <property type="evidence" value="ECO:0007669"/>
    <property type="project" value="TreeGrafter"/>
</dbReference>
<dbReference type="InterPro" id="IPR051783">
    <property type="entry name" value="NAD(P)-dependent_oxidoreduct"/>
</dbReference>
<dbReference type="RefSeq" id="WP_181731714.1">
    <property type="nucleotide sequence ID" value="NZ_JACEIR010000003.1"/>
</dbReference>
<dbReference type="EMBL" id="JAECVW010000002">
    <property type="protein sequence ID" value="MBH8594465.1"/>
    <property type="molecule type" value="Genomic_DNA"/>
</dbReference>
<dbReference type="Pfam" id="PF01370">
    <property type="entry name" value="Epimerase"/>
    <property type="match status" value="1"/>
</dbReference>
<keyword evidence="3" id="KW-1185">Reference proteome</keyword>
<dbReference type="PANTHER" id="PTHR48079">
    <property type="entry name" value="PROTEIN YEEZ"/>
    <property type="match status" value="1"/>
</dbReference>
<organism evidence="2 3">
    <name type="scientific">Thermoactinomyces intermedius</name>
    <dbReference type="NCBI Taxonomy" id="2024"/>
    <lineage>
        <taxon>Bacteria</taxon>
        <taxon>Bacillati</taxon>
        <taxon>Bacillota</taxon>
        <taxon>Bacilli</taxon>
        <taxon>Bacillales</taxon>
        <taxon>Thermoactinomycetaceae</taxon>
        <taxon>Thermoactinomyces</taxon>
    </lineage>
</organism>
<reference evidence="2 3" key="1">
    <citation type="submission" date="2020-12" db="EMBL/GenBank/DDBJ databases">
        <title>WGS of Thermoactinomyces spp.</title>
        <authorList>
            <person name="Cheng K."/>
        </authorList>
    </citation>
    <scope>NUCLEOTIDE SEQUENCE [LARGE SCALE GENOMIC DNA]</scope>
    <source>
        <strain evidence="3">CICC 10671\DSM 43846</strain>
    </source>
</reference>
<evidence type="ECO:0000259" key="1">
    <source>
        <dbReference type="Pfam" id="PF01370"/>
    </source>
</evidence>
<dbReference type="Gene3D" id="3.40.50.720">
    <property type="entry name" value="NAD(P)-binding Rossmann-like Domain"/>
    <property type="match status" value="1"/>
</dbReference>
<evidence type="ECO:0000313" key="2">
    <source>
        <dbReference type="EMBL" id="MBH8594465.1"/>
    </source>
</evidence>
<feature type="domain" description="NAD-dependent epimerase/dehydratase" evidence="1">
    <location>
        <begin position="3"/>
        <end position="223"/>
    </location>
</feature>
<sequence>MKVLVTGGTGFVGRNLVHYLWEQGYDVTVLHRETSRLHDLPVKISLRTGDLTRPDTIAGCCEGMDWVFHVAGEVTWGKAGKKHMFRINVNGTQHIAEEALKSGVKKFIHTSSAAAVGLPFNEIADESYPFNGDRLKVGYSMAKKAGEEVVLQYVKKGLNATIVNPTVILGRRNYASNFVRSVLQGRLFVAPEGGMNVCDVDDVAKGHLMAALHGKKGERYLLGGTNLPLRELFQRIIRLAGSNRTVYPVPAPLVKGVSWLGEGLSWLIGKEPPFAWDLAKLTGRTIYYSSQKAVRELGYHATPLDETLQKVLEWEKRQRSHADFE</sequence>
<gene>
    <name evidence="2" type="ORF">I8U20_03875</name>
</gene>
<name>A0A8I1DEA3_THEIN</name>
<dbReference type="PANTHER" id="PTHR48079:SF6">
    <property type="entry name" value="NAD(P)-BINDING DOMAIN-CONTAINING PROTEIN-RELATED"/>
    <property type="match status" value="1"/>
</dbReference>
<dbReference type="SUPFAM" id="SSF51735">
    <property type="entry name" value="NAD(P)-binding Rossmann-fold domains"/>
    <property type="match status" value="1"/>
</dbReference>
<dbReference type="AlphaFoldDB" id="A0A8I1DEA3"/>